<evidence type="ECO:0008006" key="4">
    <source>
        <dbReference type="Google" id="ProtNLM"/>
    </source>
</evidence>
<reference evidence="2" key="1">
    <citation type="submission" date="2022-01" db="UniProtKB">
        <authorList>
            <consortium name="EnsemblMetazoa"/>
        </authorList>
    </citation>
    <scope>IDENTIFICATION</scope>
</reference>
<dbReference type="OMA" id="YLYGPYK"/>
<keyword evidence="3" id="KW-1185">Reference proteome</keyword>
<dbReference type="OrthoDB" id="10258744at2759"/>
<dbReference type="Gene3D" id="3.40.50.150">
    <property type="entry name" value="Vaccinia Virus protein VP39"/>
    <property type="match status" value="1"/>
</dbReference>
<dbReference type="Pfam" id="PF06080">
    <property type="entry name" value="DUF938"/>
    <property type="match status" value="1"/>
</dbReference>
<dbReference type="InterPro" id="IPR029063">
    <property type="entry name" value="SAM-dependent_MTases_sf"/>
</dbReference>
<dbReference type="InterPro" id="IPR010342">
    <property type="entry name" value="DUF938"/>
</dbReference>
<dbReference type="RefSeq" id="XP_014239693.1">
    <property type="nucleotide sequence ID" value="XM_014384207.2"/>
</dbReference>
<dbReference type="PANTHER" id="PTHR20974">
    <property type="entry name" value="UPF0585 PROTEIN CG18661"/>
    <property type="match status" value="1"/>
</dbReference>
<dbReference type="SUPFAM" id="SSF53335">
    <property type="entry name" value="S-adenosyl-L-methionine-dependent methyltransferases"/>
    <property type="match status" value="1"/>
</dbReference>
<dbReference type="EnsemblMetazoa" id="XM_014384207.2">
    <property type="protein sequence ID" value="XP_014239693.1"/>
    <property type="gene ID" value="LOC106661074"/>
</dbReference>
<dbReference type="KEGG" id="clec:106661074"/>
<dbReference type="AlphaFoldDB" id="A0A8I6TB49"/>
<dbReference type="GeneID" id="106661074"/>
<accession>A0A8I6TB49</accession>
<comment type="similarity">
    <text evidence="1">Belongs to the UPF0585 family.</text>
</comment>
<organism evidence="2 3">
    <name type="scientific">Cimex lectularius</name>
    <name type="common">Bed bug</name>
    <name type="synonym">Acanthia lectularia</name>
    <dbReference type="NCBI Taxonomy" id="79782"/>
    <lineage>
        <taxon>Eukaryota</taxon>
        <taxon>Metazoa</taxon>
        <taxon>Ecdysozoa</taxon>
        <taxon>Arthropoda</taxon>
        <taxon>Hexapoda</taxon>
        <taxon>Insecta</taxon>
        <taxon>Pterygota</taxon>
        <taxon>Neoptera</taxon>
        <taxon>Paraneoptera</taxon>
        <taxon>Hemiptera</taxon>
        <taxon>Heteroptera</taxon>
        <taxon>Panheteroptera</taxon>
        <taxon>Cimicomorpha</taxon>
        <taxon>Cimicidae</taxon>
        <taxon>Cimex</taxon>
    </lineage>
</organism>
<evidence type="ECO:0000313" key="3">
    <source>
        <dbReference type="Proteomes" id="UP000494040"/>
    </source>
</evidence>
<dbReference type="Proteomes" id="UP000494040">
    <property type="component" value="Unassembled WGS sequence"/>
</dbReference>
<dbReference type="PANTHER" id="PTHR20974:SF0">
    <property type="entry name" value="UPF0585 PROTEIN CG18661"/>
    <property type="match status" value="1"/>
</dbReference>
<evidence type="ECO:0000313" key="2">
    <source>
        <dbReference type="EnsemblMetazoa" id="XP_014239693.1"/>
    </source>
</evidence>
<sequence>MLSSIALRGYWSDCRINSGCPDVLESPQRQTLLFKDKFIWEKAIKRLIVRMSSHESYLNLKEQMVKHKHPAADRNKEPILDALKQYIDTSKEGSLLEVSSGSGQHAVHFAPHFPKIVFQPTEFESSSLNSIKVYRKDSSLKNIKEPHFLDVRTPVDTWINGTLKPNSLDYILNINLIHISEWACTEGLFKGSSYLLKPGGYLFTYGPYAVNGQITPESNVNFDKMLRERDPSWGLRDIEKELKPLAITNGLHLKNQHDLPANNKFLVWEKK</sequence>
<evidence type="ECO:0000256" key="1">
    <source>
        <dbReference type="ARBA" id="ARBA00008308"/>
    </source>
</evidence>
<protein>
    <recommendedName>
        <fullName evidence="4">Methyltransferase-like 26</fullName>
    </recommendedName>
</protein>
<name>A0A8I6TB49_CIMLE</name>
<proteinExistence type="inferred from homology"/>